<proteinExistence type="predicted"/>
<feature type="region of interest" description="Disordered" evidence="1">
    <location>
        <begin position="1"/>
        <end position="48"/>
    </location>
</feature>
<reference evidence="2" key="1">
    <citation type="submission" date="2021-05" db="EMBL/GenBank/DDBJ databases">
        <authorList>
            <person name="Alioto T."/>
            <person name="Alioto T."/>
            <person name="Gomez Garrido J."/>
        </authorList>
    </citation>
    <scope>NUCLEOTIDE SEQUENCE</scope>
</reference>
<dbReference type="EMBL" id="HBUE01324131">
    <property type="protein sequence ID" value="CAG6589883.1"/>
    <property type="molecule type" value="Transcribed_RNA"/>
</dbReference>
<dbReference type="EMBL" id="HBUE01217565">
    <property type="protein sequence ID" value="CAG6537863.1"/>
    <property type="molecule type" value="Transcribed_RNA"/>
</dbReference>
<dbReference type="AlphaFoldDB" id="A0A8D8KCR1"/>
<name>A0A8D8KCR1_CULPI</name>
<sequence>MVGSIERNRRPGSSPRPSRTRASPCSSRGSPRQSARARTRLWRRRASRRSRRNRPWICSSWTRKPSTTGKASRWNRFCRRRSLRRRSFSRSMTTMITSRATRRPSIPTAASCSWRKSIAMGRRGALDREEQRNLLAVHPARAIHDGGEQREPAGRLCGQSVGAGVRFVPAAPAPCSTGLNAPCWTRATPSSTPRPRRLMRTWPKSTGRRM</sequence>
<evidence type="ECO:0000313" key="2">
    <source>
        <dbReference type="EMBL" id="CAG6589874.1"/>
    </source>
</evidence>
<evidence type="ECO:0000256" key="1">
    <source>
        <dbReference type="SAM" id="MobiDB-lite"/>
    </source>
</evidence>
<feature type="compositionally biased region" description="Basic residues" evidence="1">
    <location>
        <begin position="35"/>
        <end position="48"/>
    </location>
</feature>
<dbReference type="EMBL" id="HBUE01217571">
    <property type="protein sequence ID" value="CAG6537872.1"/>
    <property type="molecule type" value="Transcribed_RNA"/>
</dbReference>
<feature type="compositionally biased region" description="Low complexity" evidence="1">
    <location>
        <begin position="11"/>
        <end position="34"/>
    </location>
</feature>
<organism evidence="2">
    <name type="scientific">Culex pipiens</name>
    <name type="common">House mosquito</name>
    <dbReference type="NCBI Taxonomy" id="7175"/>
    <lineage>
        <taxon>Eukaryota</taxon>
        <taxon>Metazoa</taxon>
        <taxon>Ecdysozoa</taxon>
        <taxon>Arthropoda</taxon>
        <taxon>Hexapoda</taxon>
        <taxon>Insecta</taxon>
        <taxon>Pterygota</taxon>
        <taxon>Neoptera</taxon>
        <taxon>Endopterygota</taxon>
        <taxon>Diptera</taxon>
        <taxon>Nematocera</taxon>
        <taxon>Culicoidea</taxon>
        <taxon>Culicidae</taxon>
        <taxon>Culicinae</taxon>
        <taxon>Culicini</taxon>
        <taxon>Culex</taxon>
        <taxon>Culex</taxon>
    </lineage>
</organism>
<accession>A0A8D8KCR1</accession>
<protein>
    <submittedName>
        <fullName evidence="2">(northern house mosquito) hypothetical protein</fullName>
    </submittedName>
</protein>
<dbReference type="EMBL" id="HBUE01324125">
    <property type="protein sequence ID" value="CAG6589874.1"/>
    <property type="molecule type" value="Transcribed_RNA"/>
</dbReference>
<feature type="region of interest" description="Disordered" evidence="1">
    <location>
        <begin position="188"/>
        <end position="210"/>
    </location>
</feature>